<accession>A0A0N4ZYN2</accession>
<dbReference type="EC" id="3.1.26.11" evidence="4"/>
<evidence type="ECO:0000259" key="11">
    <source>
        <dbReference type="SMART" id="SM00849"/>
    </source>
</evidence>
<evidence type="ECO:0000256" key="1">
    <source>
        <dbReference type="ARBA" id="ARBA00000402"/>
    </source>
</evidence>
<evidence type="ECO:0000256" key="6">
    <source>
        <dbReference type="ARBA" id="ARBA00022722"/>
    </source>
</evidence>
<evidence type="ECO:0000256" key="4">
    <source>
        <dbReference type="ARBA" id="ARBA00012477"/>
    </source>
</evidence>
<protein>
    <recommendedName>
        <fullName evidence="4">ribonuclease Z</fullName>
        <ecNumber evidence="4">3.1.26.11</ecNumber>
    </recommendedName>
</protein>
<dbReference type="PANTHER" id="PTHR12553">
    <property type="entry name" value="ZINC PHOSPHODIESTERASE ELAC PROTEIN 2"/>
    <property type="match status" value="1"/>
</dbReference>
<dbReference type="InterPro" id="IPR047151">
    <property type="entry name" value="RNZ2-like"/>
</dbReference>
<keyword evidence="9" id="KW-0378">Hydrolase</keyword>
<comment type="catalytic activity">
    <reaction evidence="1">
        <text>Endonucleolytic cleavage of RNA, removing extra 3' nucleotides from tRNA precursor, generating 3' termini of tRNAs. A 3'-hydroxy group is left at the tRNA terminus and a 5'-phosphoryl group is left at the trailer molecule.</text>
        <dbReference type="EC" id="3.1.26.11"/>
    </reaction>
</comment>
<keyword evidence="12" id="KW-1185">Reference proteome</keyword>
<reference evidence="13" key="1">
    <citation type="submission" date="2017-02" db="UniProtKB">
        <authorList>
            <consortium name="WormBaseParasite"/>
        </authorList>
    </citation>
    <scope>IDENTIFICATION</scope>
</reference>
<evidence type="ECO:0000256" key="5">
    <source>
        <dbReference type="ARBA" id="ARBA00022694"/>
    </source>
</evidence>
<keyword evidence="7" id="KW-0479">Metal-binding</keyword>
<name>A0A0N4ZYN2_PARTI</name>
<evidence type="ECO:0000313" key="12">
    <source>
        <dbReference type="Proteomes" id="UP000038045"/>
    </source>
</evidence>
<dbReference type="InterPro" id="IPR027794">
    <property type="entry name" value="tRNase_Z_dom"/>
</dbReference>
<evidence type="ECO:0000256" key="3">
    <source>
        <dbReference type="ARBA" id="ARBA00007823"/>
    </source>
</evidence>
<dbReference type="GO" id="GO:0042781">
    <property type="term" value="F:3'-tRNA processing endoribonuclease activity"/>
    <property type="evidence" value="ECO:0007669"/>
    <property type="project" value="UniProtKB-EC"/>
</dbReference>
<dbReference type="WBParaSite" id="PTRK_0001389800.1">
    <property type="protein sequence ID" value="PTRK_0001389800.1"/>
    <property type="gene ID" value="PTRK_0001389800"/>
</dbReference>
<evidence type="ECO:0000256" key="2">
    <source>
        <dbReference type="ARBA" id="ARBA00001947"/>
    </source>
</evidence>
<dbReference type="PANTHER" id="PTHR12553:SF49">
    <property type="entry name" value="ZINC PHOSPHODIESTERASE ELAC PROTEIN 2"/>
    <property type="match status" value="1"/>
</dbReference>
<organism evidence="12 13">
    <name type="scientific">Parastrongyloides trichosuri</name>
    <name type="common">Possum-specific nematode worm</name>
    <dbReference type="NCBI Taxonomy" id="131310"/>
    <lineage>
        <taxon>Eukaryota</taxon>
        <taxon>Metazoa</taxon>
        <taxon>Ecdysozoa</taxon>
        <taxon>Nematoda</taxon>
        <taxon>Chromadorea</taxon>
        <taxon>Rhabditida</taxon>
        <taxon>Tylenchina</taxon>
        <taxon>Panagrolaimomorpha</taxon>
        <taxon>Strongyloidoidea</taxon>
        <taxon>Strongyloididae</taxon>
        <taxon>Parastrongyloides</taxon>
    </lineage>
</organism>
<dbReference type="Pfam" id="PF23023">
    <property type="entry name" value="Anti-Pycsar_Apyc1"/>
    <property type="match status" value="1"/>
</dbReference>
<dbReference type="STRING" id="131310.A0A0N4ZYN2"/>
<dbReference type="Pfam" id="PF13691">
    <property type="entry name" value="Lactamase_B_4"/>
    <property type="match status" value="1"/>
</dbReference>
<comment type="cofactor">
    <cofactor evidence="2">
        <name>Zn(2+)</name>
        <dbReference type="ChEBI" id="CHEBI:29105"/>
    </cofactor>
</comment>
<dbReference type="InterPro" id="IPR001279">
    <property type="entry name" value="Metallo-B-lactamas"/>
</dbReference>
<dbReference type="Gene3D" id="3.60.15.10">
    <property type="entry name" value="Ribonuclease Z/Hydroxyacylglutathione hydrolase-like"/>
    <property type="match status" value="2"/>
</dbReference>
<dbReference type="AlphaFoldDB" id="A0A0N4ZYN2"/>
<dbReference type="SMART" id="SM00849">
    <property type="entry name" value="Lactamase_B"/>
    <property type="match status" value="1"/>
</dbReference>
<evidence type="ECO:0000313" key="13">
    <source>
        <dbReference type="WBParaSite" id="PTRK_0001389800.1"/>
    </source>
</evidence>
<evidence type="ECO:0000256" key="7">
    <source>
        <dbReference type="ARBA" id="ARBA00022723"/>
    </source>
</evidence>
<keyword evidence="6" id="KW-0540">Nuclease</keyword>
<evidence type="ECO:0000256" key="10">
    <source>
        <dbReference type="ARBA" id="ARBA00022833"/>
    </source>
</evidence>
<dbReference type="GO" id="GO:0046872">
    <property type="term" value="F:metal ion binding"/>
    <property type="evidence" value="ECO:0007669"/>
    <property type="project" value="UniProtKB-KW"/>
</dbReference>
<keyword evidence="10" id="KW-0862">Zinc</keyword>
<dbReference type="GO" id="GO:1990180">
    <property type="term" value="P:mitochondrial tRNA 3'-end processing"/>
    <property type="evidence" value="ECO:0007669"/>
    <property type="project" value="TreeGrafter"/>
</dbReference>
<evidence type="ECO:0000256" key="8">
    <source>
        <dbReference type="ARBA" id="ARBA00022759"/>
    </source>
</evidence>
<feature type="domain" description="Metallo-beta-lactamase" evidence="11">
    <location>
        <begin position="544"/>
        <end position="771"/>
    </location>
</feature>
<dbReference type="Proteomes" id="UP000038045">
    <property type="component" value="Unplaced"/>
</dbReference>
<evidence type="ECO:0000256" key="9">
    <source>
        <dbReference type="ARBA" id="ARBA00022801"/>
    </source>
</evidence>
<proteinExistence type="inferred from homology"/>
<dbReference type="CDD" id="cd07718">
    <property type="entry name" value="RNaseZ_ELAC1_ELAC2-C-term-like_MBL-fold"/>
    <property type="match status" value="1"/>
</dbReference>
<sequence>MLRQALLCRHTCNLFLNKSLLENNYNLFISLFYRQKSDIFRKFQKPRKDFQKVTSSNENKGYRKLNNNSKLTGDIIKEEVDKNLKKLKKDLFNRGEFSSFKSRKLINSMQNLRAAYGEISTKIDSSKEMKIPPSKIFLEIIGNGSYNLSSSLLIRTENNIYLINIPEGTTRSTHLSRIKPSNVKDIFITRPTINNIAGLPGFILTKESADNLGSRTRFHGVSQMVQFAKAIQPISDEDFGRKKISTTFDIISPEEGMFSDEAFDIKYIPITSTIDSPTISYCFLFEAKLPQKKINPLKLVELNIPKGPWLGRLKNGETVILPDDRTIRPEDVLFDHDFSKERPNLLVLDVQSIDEIKSLDRSSHLFQYIDGKKILNYVVHNVNNFVYNSKEYQLFKKKISFSTTKHIIVNETAQYWPSNDGMYHIIKYNNDICPELFPLPYGYDSNLSFTSDDDYNREDLDLVVKNFARFPMRGTPHSDDVMKFNIGLFSTHFALTPQNADDLEKSLKDFRFEICQNEKLKTNDIYPELSVLGTSSAVPSKYRNVSSYLLKTSDTSSFLVDIGESTYTQLFYQYGPSKIKDILTQIKACFITHAHQDHVNGIGNFVMKRKEAFDSQNIPYIPLIIVGNSNVQKYINSYDFYMSKISQHIKFVHNFRKINPENTLGNNVRQPLAFDVENVLPFDLYNPEEWNLKNIKAVPVKHMGAANGYILTDTKDRKFVFSGDTMPCDLLVREGMNADILIHEATFEDDFEKEAFRKKHSTIKQAVTVGKEMNAKYTLLTHFSARYHKVPMLPEYLEENNAGIAFDLMRIKFNQWEIVPKLNKLFRIAYASELFDLETKLHQRILVTNDQIKRKSTEKDVPPSKKLC</sequence>
<keyword evidence="8" id="KW-0255">Endonuclease</keyword>
<comment type="similarity">
    <text evidence="3">Belongs to the RNase Z family.</text>
</comment>
<dbReference type="SUPFAM" id="SSF56281">
    <property type="entry name" value="Metallo-hydrolase/oxidoreductase"/>
    <property type="match status" value="2"/>
</dbReference>
<dbReference type="GO" id="GO:0005739">
    <property type="term" value="C:mitochondrion"/>
    <property type="evidence" value="ECO:0007669"/>
    <property type="project" value="TreeGrafter"/>
</dbReference>
<dbReference type="InterPro" id="IPR036866">
    <property type="entry name" value="RibonucZ/Hydroxyglut_hydro"/>
</dbReference>
<keyword evidence="5" id="KW-0819">tRNA processing</keyword>